<evidence type="ECO:0000259" key="4">
    <source>
        <dbReference type="PROSITE" id="PS50871"/>
    </source>
</evidence>
<comment type="subcellular location">
    <subcellularLocation>
        <location evidence="1">Secreted</location>
    </subcellularLocation>
</comment>
<dbReference type="InterPro" id="IPR050822">
    <property type="entry name" value="Cerebellin_Synaptic_Org"/>
</dbReference>
<dbReference type="PANTHER" id="PTHR22923">
    <property type="entry name" value="CEREBELLIN-RELATED"/>
    <property type="match status" value="1"/>
</dbReference>
<keyword evidence="6" id="KW-1185">Reference proteome</keyword>
<dbReference type="Pfam" id="PF00386">
    <property type="entry name" value="C1q"/>
    <property type="match status" value="1"/>
</dbReference>
<evidence type="ECO:0000256" key="1">
    <source>
        <dbReference type="ARBA" id="ARBA00004613"/>
    </source>
</evidence>
<evidence type="ECO:0000256" key="3">
    <source>
        <dbReference type="ARBA" id="ARBA00022729"/>
    </source>
</evidence>
<dbReference type="SUPFAM" id="SSF49842">
    <property type="entry name" value="TNF-like"/>
    <property type="match status" value="1"/>
</dbReference>
<keyword evidence="3" id="KW-0732">Signal</keyword>
<dbReference type="InterPro" id="IPR001073">
    <property type="entry name" value="C1q_dom"/>
</dbReference>
<protein>
    <submittedName>
        <fullName evidence="5">TSP1-like protein</fullName>
    </submittedName>
</protein>
<sequence length="201" mass="22010">MAYVINVRGVHAKLCMFWSICTKHQSKIRRCQNIAVLCVNVWFCDLVGWIPWSGWTSCSVTCGTGLRKRSRSCQNPMTSLINDSCSGSSAFTATGYAPYGSSSIRFPSVILNEGNDYSSGTGVFTCRVPGLYLVTATIGKGWLNEVDYVPCHIQLNGSNKLYLYHDPHGDDEDGYTSTATGTFRLQVNDRVSVGSCSESIS</sequence>
<dbReference type="Gene3D" id="2.20.100.10">
    <property type="entry name" value="Thrombospondin type-1 (TSP1) repeat"/>
    <property type="match status" value="1"/>
</dbReference>
<dbReference type="Gene3D" id="2.60.120.40">
    <property type="match status" value="1"/>
</dbReference>
<evidence type="ECO:0000313" key="6">
    <source>
        <dbReference type="Proteomes" id="UP001164746"/>
    </source>
</evidence>
<name>A0ABY7EDW5_MYAAR</name>
<dbReference type="PROSITE" id="PS50871">
    <property type="entry name" value="C1Q"/>
    <property type="match status" value="1"/>
</dbReference>
<organism evidence="5 6">
    <name type="scientific">Mya arenaria</name>
    <name type="common">Soft-shell clam</name>
    <dbReference type="NCBI Taxonomy" id="6604"/>
    <lineage>
        <taxon>Eukaryota</taxon>
        <taxon>Metazoa</taxon>
        <taxon>Spiralia</taxon>
        <taxon>Lophotrochozoa</taxon>
        <taxon>Mollusca</taxon>
        <taxon>Bivalvia</taxon>
        <taxon>Autobranchia</taxon>
        <taxon>Heteroconchia</taxon>
        <taxon>Euheterodonta</taxon>
        <taxon>Imparidentia</taxon>
        <taxon>Neoheterodontei</taxon>
        <taxon>Myida</taxon>
        <taxon>Myoidea</taxon>
        <taxon>Myidae</taxon>
        <taxon>Mya</taxon>
    </lineage>
</organism>
<dbReference type="Proteomes" id="UP001164746">
    <property type="component" value="Chromosome 6"/>
</dbReference>
<dbReference type="EMBL" id="CP111017">
    <property type="protein sequence ID" value="WAR08193.1"/>
    <property type="molecule type" value="Genomic_DNA"/>
</dbReference>
<dbReference type="Pfam" id="PF00090">
    <property type="entry name" value="TSP_1"/>
    <property type="match status" value="1"/>
</dbReference>
<dbReference type="PRINTS" id="PR00007">
    <property type="entry name" value="COMPLEMNTC1Q"/>
</dbReference>
<proteinExistence type="predicted"/>
<dbReference type="SUPFAM" id="SSF82895">
    <property type="entry name" value="TSP-1 type 1 repeat"/>
    <property type="match status" value="1"/>
</dbReference>
<dbReference type="InterPro" id="IPR000884">
    <property type="entry name" value="TSP1_rpt"/>
</dbReference>
<dbReference type="PROSITE" id="PS50092">
    <property type="entry name" value="TSP1"/>
    <property type="match status" value="1"/>
</dbReference>
<dbReference type="InterPro" id="IPR008983">
    <property type="entry name" value="Tumour_necrosis_fac-like_dom"/>
</dbReference>
<accession>A0ABY7EDW5</accession>
<keyword evidence="2" id="KW-0964">Secreted</keyword>
<dbReference type="SMART" id="SM00110">
    <property type="entry name" value="C1Q"/>
    <property type="match status" value="1"/>
</dbReference>
<dbReference type="PANTHER" id="PTHR22923:SF116">
    <property type="entry name" value="C1Q DOMAIN-CONTAINING PROTEIN"/>
    <property type="match status" value="1"/>
</dbReference>
<gene>
    <name evidence="5" type="ORF">MAR_018151</name>
</gene>
<evidence type="ECO:0000256" key="2">
    <source>
        <dbReference type="ARBA" id="ARBA00022525"/>
    </source>
</evidence>
<reference evidence="5" key="1">
    <citation type="submission" date="2022-11" db="EMBL/GenBank/DDBJ databases">
        <title>Centuries of genome instability and evolution in soft-shell clam transmissible cancer (bioRxiv).</title>
        <authorList>
            <person name="Hart S.F.M."/>
            <person name="Yonemitsu M.A."/>
            <person name="Giersch R.M."/>
            <person name="Beal B.F."/>
            <person name="Arriagada G."/>
            <person name="Davis B.W."/>
            <person name="Ostrander E.A."/>
            <person name="Goff S.P."/>
            <person name="Metzger M.J."/>
        </authorList>
    </citation>
    <scope>NUCLEOTIDE SEQUENCE</scope>
    <source>
        <strain evidence="5">MELC-2E11</strain>
        <tissue evidence="5">Siphon/mantle</tissue>
    </source>
</reference>
<dbReference type="InterPro" id="IPR036383">
    <property type="entry name" value="TSP1_rpt_sf"/>
</dbReference>
<evidence type="ECO:0000313" key="5">
    <source>
        <dbReference type="EMBL" id="WAR08193.1"/>
    </source>
</evidence>
<feature type="domain" description="C1q" evidence="4">
    <location>
        <begin position="76"/>
        <end position="201"/>
    </location>
</feature>